<dbReference type="KEGG" id="tco:Theco_0227"/>
<evidence type="ECO:0000313" key="2">
    <source>
        <dbReference type="EMBL" id="AGA56322.1"/>
    </source>
</evidence>
<dbReference type="HOGENOM" id="CLU_049587_0_0_9"/>
<sequence length="444" mass="50484">MKIKFVRSKELILSTHAGLATVGALLAHTGLTKRLNRSRLTKAESPFHSHSDVMKSYIGLLCQGKSDFDHIEPFRNDDVFPICLQLQKVPSSPTLRQRLERAAETEEAGWNDILLEESADLLRRVQAPLTGLQAGTDIYVPLDIDVSPFDNSGTRKEGVSRTYKGVDGYAPIFAYLGQEGYGVNVELREGRTHVQNGTVDFLTRSIAYARRITELPILVRMDAGNDSIENLHVCHRENVDYIIKANLRKAPKEAWLSIAESSGICCEQREGKKEYVGFIEFPEKGFNSPLRQVFHVIERTIDRDGQILLVPEIEVSVYWTSLRCGPWRVIELYRDHGTSEQFHSEIKTDLDLERLPSGKFAANNLVLHAGVFAYNLLRIIGQESLRKDDAPIRNNVKRRRIRTVIQNMIYMAVRLVRHARGLCFNFGKHSPWSPVLERVYRAFA</sequence>
<organism evidence="3 4">
    <name type="scientific">Thermobacillus composti (strain DSM 18247 / JCM 13945 / KWC4)</name>
    <dbReference type="NCBI Taxonomy" id="717605"/>
    <lineage>
        <taxon>Bacteria</taxon>
        <taxon>Bacillati</taxon>
        <taxon>Bacillota</taxon>
        <taxon>Bacilli</taxon>
        <taxon>Bacillales</taxon>
        <taxon>Paenibacillaceae</taxon>
        <taxon>Thermobacillus</taxon>
    </lineage>
</organism>
<dbReference type="eggNOG" id="COG3385">
    <property type="taxonomic scope" value="Bacteria"/>
</dbReference>
<dbReference type="Pfam" id="PF13701">
    <property type="entry name" value="DDE_Tnp_1_4"/>
    <property type="match status" value="1"/>
</dbReference>
<dbReference type="EMBL" id="CP003255">
    <property type="protein sequence ID" value="AGA56473.1"/>
    <property type="molecule type" value="Genomic_DNA"/>
</dbReference>
<dbReference type="EMBL" id="CP003255">
    <property type="protein sequence ID" value="AGA56322.1"/>
    <property type="molecule type" value="Genomic_DNA"/>
</dbReference>
<keyword evidence="4" id="KW-1185">Reference proteome</keyword>
<proteinExistence type="predicted"/>
<name>L0E839_THECK</name>
<dbReference type="InterPro" id="IPR025668">
    <property type="entry name" value="Tnp_DDE_dom"/>
</dbReference>
<dbReference type="RefSeq" id="WP_015253090.1">
    <property type="nucleotide sequence ID" value="NC_019897.1"/>
</dbReference>
<dbReference type="Proteomes" id="UP000010795">
    <property type="component" value="Chromosome"/>
</dbReference>
<reference evidence="3" key="1">
    <citation type="submission" date="2012-01" db="EMBL/GenBank/DDBJ databases">
        <title>Complete sequence of chromosome of Thermobacillus composti KWC4.</title>
        <authorList>
            <consortium name="US DOE Joint Genome Institute"/>
            <person name="Lucas S."/>
            <person name="Han J."/>
            <person name="Lapidus A."/>
            <person name="Cheng J.-F."/>
            <person name="Goodwin L."/>
            <person name="Pitluck S."/>
            <person name="Peters L."/>
            <person name="Ovchinnikova G."/>
            <person name="Teshima H."/>
            <person name="Detter J.C."/>
            <person name="Han C."/>
            <person name="Tapia R."/>
            <person name="Land M."/>
            <person name="Hauser L."/>
            <person name="Kyrpides N."/>
            <person name="Ivanova N."/>
            <person name="Pagani I."/>
            <person name="Anderson I."/>
            <person name="Woyke T."/>
        </authorList>
    </citation>
    <scope>NUCLEOTIDE SEQUENCE</scope>
    <source>
        <strain evidence="3">KWC4</strain>
    </source>
</reference>
<accession>L0E839</accession>
<dbReference type="STRING" id="717605.Theco_0065"/>
<reference evidence="4" key="2">
    <citation type="submission" date="2012-01" db="EMBL/GenBank/DDBJ databases">
        <title>Complete sequence of chromosome of Thermobacillus composti KWC4.</title>
        <authorList>
            <person name="Lucas S."/>
            <person name="Han J."/>
            <person name="Lapidus A."/>
            <person name="Cheng J.-F."/>
            <person name="Goodwin L."/>
            <person name="Pitluck S."/>
            <person name="Peters L."/>
            <person name="Ovchinnikova G."/>
            <person name="Teshima H."/>
            <person name="Detter J.C."/>
            <person name="Han C."/>
            <person name="Tapia R."/>
            <person name="Land M."/>
            <person name="Hauser L."/>
            <person name="Kyrpides N."/>
            <person name="Ivanova N."/>
            <person name="Pagani I."/>
            <person name="Anderson I."/>
            <person name="Woyke T."/>
        </authorList>
    </citation>
    <scope>NUCLEOTIDE SEQUENCE [LARGE SCALE GENOMIC DNA]</scope>
    <source>
        <strain evidence="4">DSM 18247 / JCM 13945 / KWC4</strain>
    </source>
</reference>
<dbReference type="InterPro" id="IPR047960">
    <property type="entry name" value="Transpos_IS1380"/>
</dbReference>
<evidence type="ECO:0000313" key="3">
    <source>
        <dbReference type="EMBL" id="AGA56473.1"/>
    </source>
</evidence>
<evidence type="ECO:0000313" key="4">
    <source>
        <dbReference type="Proteomes" id="UP000010795"/>
    </source>
</evidence>
<dbReference type="KEGG" id="tco:Theco_0065"/>
<dbReference type="NCBIfam" id="NF033539">
    <property type="entry name" value="transpos_IS1380"/>
    <property type="match status" value="1"/>
</dbReference>
<dbReference type="AlphaFoldDB" id="L0E839"/>
<protein>
    <submittedName>
        <fullName evidence="3">Transposase family protein</fullName>
    </submittedName>
</protein>
<gene>
    <name evidence="2" type="ordered locus">Theco_0065</name>
    <name evidence="3" type="ordered locus">Theco_0227</name>
</gene>
<evidence type="ECO:0000259" key="1">
    <source>
        <dbReference type="Pfam" id="PF13701"/>
    </source>
</evidence>
<feature type="domain" description="Transposase DDE" evidence="1">
    <location>
        <begin position="13"/>
        <end position="441"/>
    </location>
</feature>
<dbReference type="OrthoDB" id="9815173at2"/>